<dbReference type="GO" id="GO:0017136">
    <property type="term" value="F:histone deacetylase activity, NAD-dependent"/>
    <property type="evidence" value="ECO:0007669"/>
    <property type="project" value="TreeGrafter"/>
</dbReference>
<dbReference type="EMBL" id="WVHS01000003">
    <property type="protein sequence ID" value="MXV16274.1"/>
    <property type="molecule type" value="Genomic_DNA"/>
</dbReference>
<comment type="similarity">
    <text evidence="3">Belongs to the sirtuin family. Class III subfamily.</text>
</comment>
<gene>
    <name evidence="3" type="primary">cobB</name>
    <name evidence="6" type="ORF">GS398_13250</name>
</gene>
<feature type="binding site" evidence="3">
    <location>
        <begin position="86"/>
        <end position="89"/>
    </location>
    <ligand>
        <name>NAD(+)</name>
        <dbReference type="ChEBI" id="CHEBI:57540"/>
    </ligand>
</feature>
<dbReference type="GO" id="GO:0036055">
    <property type="term" value="F:protein-succinyllysine desuccinylase activity"/>
    <property type="evidence" value="ECO:0007669"/>
    <property type="project" value="UniProtKB-UniRule"/>
</dbReference>
<keyword evidence="2 3" id="KW-0520">NAD</keyword>
<comment type="catalytic activity">
    <reaction evidence="3">
        <text>N(6)-succinyl-L-lysyl-[protein] + NAD(+) + H2O = 2''-O-succinyl-ADP-D-ribose + nicotinamide + L-lysyl-[protein]</text>
        <dbReference type="Rhea" id="RHEA:47668"/>
        <dbReference type="Rhea" id="RHEA-COMP:9752"/>
        <dbReference type="Rhea" id="RHEA-COMP:11877"/>
        <dbReference type="ChEBI" id="CHEBI:15377"/>
        <dbReference type="ChEBI" id="CHEBI:17154"/>
        <dbReference type="ChEBI" id="CHEBI:29969"/>
        <dbReference type="ChEBI" id="CHEBI:57540"/>
        <dbReference type="ChEBI" id="CHEBI:87830"/>
        <dbReference type="ChEBI" id="CHEBI:87832"/>
    </reaction>
</comment>
<comment type="catalytic activity">
    <reaction evidence="3">
        <text>N(6)-acetyl-L-lysyl-[protein] + NAD(+) + H2O = 2''-O-acetyl-ADP-D-ribose + nicotinamide + L-lysyl-[protein]</text>
        <dbReference type="Rhea" id="RHEA:43636"/>
        <dbReference type="Rhea" id="RHEA-COMP:9752"/>
        <dbReference type="Rhea" id="RHEA-COMP:10731"/>
        <dbReference type="ChEBI" id="CHEBI:15377"/>
        <dbReference type="ChEBI" id="CHEBI:17154"/>
        <dbReference type="ChEBI" id="CHEBI:29969"/>
        <dbReference type="ChEBI" id="CHEBI:57540"/>
        <dbReference type="ChEBI" id="CHEBI:61930"/>
        <dbReference type="ChEBI" id="CHEBI:83767"/>
        <dbReference type="EC" id="2.3.1.286"/>
    </reaction>
</comment>
<dbReference type="Gene3D" id="3.40.50.1220">
    <property type="entry name" value="TPP-binding domain"/>
    <property type="match status" value="1"/>
</dbReference>
<dbReference type="Pfam" id="PF02146">
    <property type="entry name" value="SIR2"/>
    <property type="match status" value="1"/>
</dbReference>
<dbReference type="InterPro" id="IPR029035">
    <property type="entry name" value="DHS-like_NAD/FAD-binding_dom"/>
</dbReference>
<dbReference type="InterPro" id="IPR026591">
    <property type="entry name" value="Sirtuin_cat_small_dom_sf"/>
</dbReference>
<evidence type="ECO:0000313" key="7">
    <source>
        <dbReference type="Proteomes" id="UP000451233"/>
    </source>
</evidence>
<proteinExistence type="inferred from homology"/>
<protein>
    <recommendedName>
        <fullName evidence="3">NAD-dependent protein deacylase</fullName>
        <ecNumber evidence="3">2.3.1.286</ecNumber>
    </recommendedName>
    <alternativeName>
        <fullName evidence="3">Regulatory protein SIR2 homolog</fullName>
    </alternativeName>
</protein>
<dbReference type="InterPro" id="IPR050134">
    <property type="entry name" value="NAD-dep_sirtuin_deacylases"/>
</dbReference>
<dbReference type="GO" id="GO:0070403">
    <property type="term" value="F:NAD+ binding"/>
    <property type="evidence" value="ECO:0007669"/>
    <property type="project" value="UniProtKB-UniRule"/>
</dbReference>
<feature type="active site" description="Proton acceptor" evidence="3">
    <location>
        <position position="104"/>
    </location>
</feature>
<dbReference type="CDD" id="cd01412">
    <property type="entry name" value="SIRT5_Af1_CobB"/>
    <property type="match status" value="1"/>
</dbReference>
<sequence length="230" mass="25593">MKRIAVLTGAGISAESGLKTFRDTDGLWEGFDVYDVATPEAWARNPVMVQDFYNQRRRTVLEAEPNAAHRALVKLEERFDVTIITQNIDDLHERAGSSDILHLHGVITRSQSDKNPDLTYPIEGWEIKMGELCELGSQLRPHVVWFGEAVPMIEKAAQICSQADLFMVIGTSLQVYPAAGLINYVKRNVPKILVDPNLREIDAVANLEVITDKATVGVVQVVERMLGVGR</sequence>
<feature type="domain" description="Deacetylase sirtuin-type" evidence="5">
    <location>
        <begin position="1"/>
        <end position="230"/>
    </location>
</feature>
<feature type="binding site" evidence="3">
    <location>
        <position position="214"/>
    </location>
    <ligand>
        <name>NAD(+)</name>
        <dbReference type="ChEBI" id="CHEBI:57540"/>
    </ligand>
</feature>
<comment type="domain">
    <text evidence="3">2 residues (Tyr-53 and Arg-56) present in a large hydrophobic pocket are probably involved in substrate specificity. They are important for desuccinylation activity, but dispensable for deacetylation activity.</text>
</comment>
<keyword evidence="3" id="KW-0963">Cytoplasm</keyword>
<evidence type="ECO:0000256" key="3">
    <source>
        <dbReference type="HAMAP-Rule" id="MF_01121"/>
    </source>
</evidence>
<comment type="subcellular location">
    <subcellularLocation>
        <location evidence="3">Cytoplasm</location>
    </subcellularLocation>
</comment>
<name>A0A7K1XZ40_9SPHI</name>
<dbReference type="PROSITE" id="PS50305">
    <property type="entry name" value="SIRTUIN"/>
    <property type="match status" value="1"/>
</dbReference>
<organism evidence="6 7">
    <name type="scientific">Hufsiella ginkgonis</name>
    <dbReference type="NCBI Taxonomy" id="2695274"/>
    <lineage>
        <taxon>Bacteria</taxon>
        <taxon>Pseudomonadati</taxon>
        <taxon>Bacteroidota</taxon>
        <taxon>Sphingobacteriia</taxon>
        <taxon>Sphingobacteriales</taxon>
        <taxon>Sphingobacteriaceae</taxon>
        <taxon>Hufsiella</taxon>
    </lineage>
</organism>
<dbReference type="RefSeq" id="WP_160907281.1">
    <property type="nucleotide sequence ID" value="NZ_WVHS01000003.1"/>
</dbReference>
<dbReference type="PANTHER" id="PTHR11085:SF4">
    <property type="entry name" value="NAD-DEPENDENT PROTEIN DEACYLASE"/>
    <property type="match status" value="1"/>
</dbReference>
<feature type="binding site" evidence="3">
    <location>
        <position position="56"/>
    </location>
    <ligand>
        <name>substrate</name>
    </ligand>
</feature>
<dbReference type="GO" id="GO:0036054">
    <property type="term" value="F:protein-malonyllysine demalonylase activity"/>
    <property type="evidence" value="ECO:0007669"/>
    <property type="project" value="InterPro"/>
</dbReference>
<feature type="binding site" evidence="3">
    <location>
        <position position="53"/>
    </location>
    <ligand>
        <name>substrate</name>
    </ligand>
</feature>
<dbReference type="Proteomes" id="UP000451233">
    <property type="component" value="Unassembled WGS sequence"/>
</dbReference>
<keyword evidence="7" id="KW-1185">Reference proteome</keyword>
<feature type="binding site" evidence="3">
    <location>
        <begin position="170"/>
        <end position="172"/>
    </location>
    <ligand>
        <name>NAD(+)</name>
        <dbReference type="ChEBI" id="CHEBI:57540"/>
    </ligand>
</feature>
<dbReference type="PANTHER" id="PTHR11085">
    <property type="entry name" value="NAD-DEPENDENT PROTEIN DEACYLASE SIRTUIN-5, MITOCHONDRIAL-RELATED"/>
    <property type="match status" value="1"/>
</dbReference>
<evidence type="ECO:0000256" key="4">
    <source>
        <dbReference type="PROSITE-ProRule" id="PRU00236"/>
    </source>
</evidence>
<dbReference type="GO" id="GO:0005737">
    <property type="term" value="C:cytoplasm"/>
    <property type="evidence" value="ECO:0007669"/>
    <property type="project" value="UniProtKB-SubCell"/>
</dbReference>
<comment type="function">
    <text evidence="3">NAD-dependent lysine deacetylase and desuccinylase that specifically removes acetyl and succinyl groups on target proteins. Modulates the activities of several proteins which are inactive in their acylated form.</text>
</comment>
<reference evidence="6 7" key="1">
    <citation type="submission" date="2019-11" db="EMBL/GenBank/DDBJ databases">
        <title>Pedobacter sp. HMF7056 Genome sequencing and assembly.</title>
        <authorList>
            <person name="Kang H."/>
            <person name="Kim H."/>
            <person name="Joh K."/>
        </authorList>
    </citation>
    <scope>NUCLEOTIDE SEQUENCE [LARGE SCALE GENOMIC DNA]</scope>
    <source>
        <strain evidence="6 7">HMF7056</strain>
    </source>
</reference>
<feature type="binding site" evidence="3">
    <location>
        <begin position="9"/>
        <end position="28"/>
    </location>
    <ligand>
        <name>NAD(+)</name>
        <dbReference type="ChEBI" id="CHEBI:57540"/>
    </ligand>
</feature>
<keyword evidence="1" id="KW-0808">Transferase</keyword>
<comment type="caution">
    <text evidence="6">The sequence shown here is derived from an EMBL/GenBank/DDBJ whole genome shotgun (WGS) entry which is preliminary data.</text>
</comment>
<evidence type="ECO:0000256" key="2">
    <source>
        <dbReference type="ARBA" id="ARBA00023027"/>
    </source>
</evidence>
<dbReference type="Gene3D" id="3.30.1600.10">
    <property type="entry name" value="SIR2/SIRT2 'Small Domain"/>
    <property type="match status" value="1"/>
</dbReference>
<evidence type="ECO:0000256" key="1">
    <source>
        <dbReference type="ARBA" id="ARBA00022679"/>
    </source>
</evidence>
<dbReference type="InterPro" id="IPR026590">
    <property type="entry name" value="Ssirtuin_cat_dom"/>
</dbReference>
<evidence type="ECO:0000313" key="6">
    <source>
        <dbReference type="EMBL" id="MXV16274.1"/>
    </source>
</evidence>
<comment type="caution">
    <text evidence="3 4">Lacks conserved residue(s) required for the propagation of feature annotation.</text>
</comment>
<dbReference type="HAMAP" id="MF_01121">
    <property type="entry name" value="Sirtuin_ClassIII"/>
    <property type="match status" value="1"/>
</dbReference>
<dbReference type="InterPro" id="IPR027546">
    <property type="entry name" value="Sirtuin_class_III"/>
</dbReference>
<dbReference type="EC" id="2.3.1.286" evidence="3"/>
<dbReference type="InterPro" id="IPR003000">
    <property type="entry name" value="Sirtuin"/>
</dbReference>
<dbReference type="AlphaFoldDB" id="A0A7K1XZ40"/>
<accession>A0A7K1XZ40</accession>
<dbReference type="SUPFAM" id="SSF52467">
    <property type="entry name" value="DHS-like NAD/FAD-binding domain"/>
    <property type="match status" value="1"/>
</dbReference>
<evidence type="ECO:0000259" key="5">
    <source>
        <dbReference type="PROSITE" id="PS50305"/>
    </source>
</evidence>